<sequence>MIAAVFRTALWLGVFDALAGAALLGFLYTPEANVPMLAVSTLLIVVAGVLLLLSSTSASHGLVHGVAPWSSVSAAARHLPLVLVVLVVLGVLCGGAGWFETWWMSRAGEVDAAAIVAGNITRTGWVHTAVHWIVVLVQWVLVPAWFATALAWIAGYERRDVLTLKWLTAGLEWRLLLVTLAGVMLLVWVPWRYVYWRPRILSASSVEVVFAGAKLLFVYLLAQVAWALSLWAAARRVPTPSGTV</sequence>
<dbReference type="STRING" id="1855912.LuPra_03144"/>
<feature type="transmembrane region" description="Helical" evidence="1">
    <location>
        <begin position="9"/>
        <end position="28"/>
    </location>
</feature>
<evidence type="ECO:0000256" key="1">
    <source>
        <dbReference type="SAM" id="Phobius"/>
    </source>
</evidence>
<feature type="transmembrane region" description="Helical" evidence="1">
    <location>
        <begin position="34"/>
        <end position="53"/>
    </location>
</feature>
<protein>
    <submittedName>
        <fullName evidence="2">Uncharacterized protein</fullName>
    </submittedName>
</protein>
<accession>A0A143PMS1</accession>
<keyword evidence="1" id="KW-0812">Transmembrane</keyword>
<organism evidence="2 3">
    <name type="scientific">Luteitalea pratensis</name>
    <dbReference type="NCBI Taxonomy" id="1855912"/>
    <lineage>
        <taxon>Bacteria</taxon>
        <taxon>Pseudomonadati</taxon>
        <taxon>Acidobacteriota</taxon>
        <taxon>Vicinamibacteria</taxon>
        <taxon>Vicinamibacterales</taxon>
        <taxon>Vicinamibacteraceae</taxon>
        <taxon>Luteitalea</taxon>
    </lineage>
</organism>
<feature type="transmembrane region" description="Helical" evidence="1">
    <location>
        <begin position="79"/>
        <end position="99"/>
    </location>
</feature>
<proteinExistence type="predicted"/>
<gene>
    <name evidence="2" type="ORF">LuPra_03144</name>
</gene>
<keyword evidence="1" id="KW-0472">Membrane</keyword>
<evidence type="ECO:0000313" key="2">
    <source>
        <dbReference type="EMBL" id="AMY09917.1"/>
    </source>
</evidence>
<dbReference type="RefSeq" id="WP_110171617.1">
    <property type="nucleotide sequence ID" value="NZ_CP015136.1"/>
</dbReference>
<dbReference type="KEGG" id="abac:LuPra_03144"/>
<reference evidence="2 3" key="1">
    <citation type="journal article" date="2016" name="Genome Announc.">
        <title>First Complete Genome Sequence of a Subdivision 6 Acidobacterium Strain.</title>
        <authorList>
            <person name="Huang S."/>
            <person name="Vieira S."/>
            <person name="Bunk B."/>
            <person name="Riedel T."/>
            <person name="Sproer C."/>
            <person name="Overmann J."/>
        </authorList>
    </citation>
    <scope>NUCLEOTIDE SEQUENCE [LARGE SCALE GENOMIC DNA]</scope>
    <source>
        <strain evidence="3">DSM 100886 HEG_-6_39</strain>
    </source>
</reference>
<feature type="transmembrane region" description="Helical" evidence="1">
    <location>
        <begin position="129"/>
        <end position="154"/>
    </location>
</feature>
<dbReference type="AlphaFoldDB" id="A0A143PMS1"/>
<keyword evidence="3" id="KW-1185">Reference proteome</keyword>
<reference evidence="3" key="2">
    <citation type="submission" date="2016-04" db="EMBL/GenBank/DDBJ databases">
        <title>First Complete Genome Sequence of a Subdivision 6 Acidobacterium.</title>
        <authorList>
            <person name="Huang S."/>
            <person name="Vieira S."/>
            <person name="Bunk B."/>
            <person name="Riedel T."/>
            <person name="Sproeer C."/>
            <person name="Overmann J."/>
        </authorList>
    </citation>
    <scope>NUCLEOTIDE SEQUENCE [LARGE SCALE GENOMIC DNA]</scope>
    <source>
        <strain evidence="3">DSM 100886 HEG_-6_39</strain>
    </source>
</reference>
<evidence type="ECO:0000313" key="3">
    <source>
        <dbReference type="Proteomes" id="UP000076079"/>
    </source>
</evidence>
<dbReference type="EMBL" id="CP015136">
    <property type="protein sequence ID" value="AMY09917.1"/>
    <property type="molecule type" value="Genomic_DNA"/>
</dbReference>
<dbReference type="Proteomes" id="UP000076079">
    <property type="component" value="Chromosome"/>
</dbReference>
<keyword evidence="1" id="KW-1133">Transmembrane helix</keyword>
<feature type="transmembrane region" description="Helical" evidence="1">
    <location>
        <begin position="175"/>
        <end position="195"/>
    </location>
</feature>
<feature type="transmembrane region" description="Helical" evidence="1">
    <location>
        <begin position="215"/>
        <end position="234"/>
    </location>
</feature>
<name>A0A143PMS1_LUTPR</name>